<dbReference type="Gene3D" id="2.60.120.10">
    <property type="entry name" value="Jelly Rolls"/>
    <property type="match status" value="1"/>
</dbReference>
<dbReference type="RefSeq" id="WP_007906925.1">
    <property type="nucleotide sequence ID" value="NZ_ADVG01000001.1"/>
</dbReference>
<evidence type="ECO:0000256" key="3">
    <source>
        <dbReference type="ARBA" id="ARBA00023163"/>
    </source>
</evidence>
<dbReference type="eggNOG" id="COG2207">
    <property type="taxonomic scope" value="Bacteria"/>
</dbReference>
<dbReference type="GO" id="GO:0043565">
    <property type="term" value="F:sequence-specific DNA binding"/>
    <property type="evidence" value="ECO:0007669"/>
    <property type="project" value="InterPro"/>
</dbReference>
<keyword evidence="1" id="KW-0805">Transcription regulation</keyword>
<dbReference type="STRING" id="485913.Krac_11531"/>
<accession>D6TCC5</accession>
<proteinExistence type="predicted"/>
<protein>
    <submittedName>
        <fullName evidence="5">Transcriptional regulator, AraC family</fullName>
    </submittedName>
</protein>
<dbReference type="InterPro" id="IPR014710">
    <property type="entry name" value="RmlC-like_jellyroll"/>
</dbReference>
<dbReference type="InterPro" id="IPR003313">
    <property type="entry name" value="AraC-bd"/>
</dbReference>
<feature type="domain" description="HTH araC/xylS-type" evidence="4">
    <location>
        <begin position="217"/>
        <end position="315"/>
    </location>
</feature>
<evidence type="ECO:0000256" key="1">
    <source>
        <dbReference type="ARBA" id="ARBA00023015"/>
    </source>
</evidence>
<keyword evidence="6" id="KW-1185">Reference proteome</keyword>
<comment type="caution">
    <text evidence="5">The sequence shown here is derived from an EMBL/GenBank/DDBJ whole genome shotgun (WGS) entry which is preliminary data.</text>
</comment>
<gene>
    <name evidence="5" type="ORF">Krac_11531</name>
</gene>
<evidence type="ECO:0000313" key="6">
    <source>
        <dbReference type="Proteomes" id="UP000004508"/>
    </source>
</evidence>
<dbReference type="InterPro" id="IPR037923">
    <property type="entry name" value="HTH-like"/>
</dbReference>
<evidence type="ECO:0000256" key="2">
    <source>
        <dbReference type="ARBA" id="ARBA00023125"/>
    </source>
</evidence>
<dbReference type="Pfam" id="PF12833">
    <property type="entry name" value="HTH_18"/>
    <property type="match status" value="1"/>
</dbReference>
<reference evidence="5" key="1">
    <citation type="journal article" date="2011" name="Stand. Genomic Sci.">
        <title>Non-contiguous finished genome sequence and contextual data of the filamentous soil bacterium Ktedonobacter racemifer type strain (SOSP1-21).</title>
        <authorList>
            <person name="Chang Y.J."/>
            <person name="Land M."/>
            <person name="Hauser L."/>
            <person name="Chertkov O."/>
            <person name="Del Rio T.G."/>
            <person name="Nolan M."/>
            <person name="Copeland A."/>
            <person name="Tice H."/>
            <person name="Cheng J.F."/>
            <person name="Lucas S."/>
            <person name="Han C."/>
            <person name="Goodwin L."/>
            <person name="Pitluck S."/>
            <person name="Ivanova N."/>
            <person name="Ovchinikova G."/>
            <person name="Pati A."/>
            <person name="Chen A."/>
            <person name="Palaniappan K."/>
            <person name="Mavromatis K."/>
            <person name="Liolios K."/>
            <person name="Brettin T."/>
            <person name="Fiebig A."/>
            <person name="Rohde M."/>
            <person name="Abt B."/>
            <person name="Goker M."/>
            <person name="Detter J.C."/>
            <person name="Woyke T."/>
            <person name="Bristow J."/>
            <person name="Eisen J.A."/>
            <person name="Markowitz V."/>
            <person name="Hugenholtz P."/>
            <person name="Kyrpides N.C."/>
            <person name="Klenk H.P."/>
            <person name="Lapidus A."/>
        </authorList>
    </citation>
    <scope>NUCLEOTIDE SEQUENCE [LARGE SCALE GENOMIC DNA]</scope>
    <source>
        <strain evidence="5">SOSP1-21</strain>
    </source>
</reference>
<dbReference type="OrthoDB" id="9816335at2"/>
<dbReference type="InterPro" id="IPR018060">
    <property type="entry name" value="HTH_AraC"/>
</dbReference>
<dbReference type="SUPFAM" id="SSF46689">
    <property type="entry name" value="Homeodomain-like"/>
    <property type="match status" value="2"/>
</dbReference>
<dbReference type="PROSITE" id="PS01124">
    <property type="entry name" value="HTH_ARAC_FAMILY_2"/>
    <property type="match status" value="1"/>
</dbReference>
<evidence type="ECO:0000259" key="4">
    <source>
        <dbReference type="PROSITE" id="PS01124"/>
    </source>
</evidence>
<dbReference type="Pfam" id="PF02311">
    <property type="entry name" value="AraC_binding"/>
    <property type="match status" value="1"/>
</dbReference>
<keyword evidence="2" id="KW-0238">DNA-binding</keyword>
<dbReference type="InterPro" id="IPR050204">
    <property type="entry name" value="AraC_XylS_family_regulators"/>
</dbReference>
<dbReference type="Proteomes" id="UP000004508">
    <property type="component" value="Unassembled WGS sequence"/>
</dbReference>
<dbReference type="Gene3D" id="1.10.10.60">
    <property type="entry name" value="Homeodomain-like"/>
    <property type="match status" value="2"/>
</dbReference>
<dbReference type="SMART" id="SM00342">
    <property type="entry name" value="HTH_ARAC"/>
    <property type="match status" value="1"/>
</dbReference>
<dbReference type="PANTHER" id="PTHR46796">
    <property type="entry name" value="HTH-TYPE TRANSCRIPTIONAL ACTIVATOR RHAS-RELATED"/>
    <property type="match status" value="1"/>
</dbReference>
<name>D6TCC5_KTERA</name>
<sequence>MQYPDTYLWTERTRPQEVIPCSFANMEQHQSIPLLLRHERYADGLDTGPHHHVDFYALYIVQNGHGIHVVNHHPYTVVPGDVYILPPGATHAYQHYRTLELDAFYFQRHLFSAEELAALSALPGFWRLLIGAEDTVGDKQPCYAHRLHLSPEHHRAVNAILGEICLEYVEPELAAVLLTHCQLFHLLVSVTRGQGPVDKELPASKMSGETACSNGIAKVLRICEERFHEPLTVPQLASLLFLSPSRFSEIFTREVGVPPATYIRSLRLERAQTLLRTTSLNMTEIAQRVGFSDGPRLAHAFQTTFHQTPTAYRATFG</sequence>
<keyword evidence="3" id="KW-0804">Transcription</keyword>
<dbReference type="GO" id="GO:0003700">
    <property type="term" value="F:DNA-binding transcription factor activity"/>
    <property type="evidence" value="ECO:0007669"/>
    <property type="project" value="InterPro"/>
</dbReference>
<dbReference type="InterPro" id="IPR009057">
    <property type="entry name" value="Homeodomain-like_sf"/>
</dbReference>
<dbReference type="AlphaFoldDB" id="D6TCC5"/>
<dbReference type="InParanoid" id="D6TCC5"/>
<evidence type="ECO:0000313" key="5">
    <source>
        <dbReference type="EMBL" id="EFH89942.1"/>
    </source>
</evidence>
<dbReference type="EMBL" id="ADVG01000001">
    <property type="protein sequence ID" value="EFH89942.1"/>
    <property type="molecule type" value="Genomic_DNA"/>
</dbReference>
<dbReference type="SUPFAM" id="SSF51215">
    <property type="entry name" value="Regulatory protein AraC"/>
    <property type="match status" value="1"/>
</dbReference>
<organism evidence="5 6">
    <name type="scientific">Ktedonobacter racemifer DSM 44963</name>
    <dbReference type="NCBI Taxonomy" id="485913"/>
    <lineage>
        <taxon>Bacteria</taxon>
        <taxon>Bacillati</taxon>
        <taxon>Chloroflexota</taxon>
        <taxon>Ktedonobacteria</taxon>
        <taxon>Ktedonobacterales</taxon>
        <taxon>Ktedonobacteraceae</taxon>
        <taxon>Ktedonobacter</taxon>
    </lineage>
</organism>